<evidence type="ECO:0000256" key="4">
    <source>
        <dbReference type="ARBA" id="ARBA00022605"/>
    </source>
</evidence>
<keyword evidence="13" id="KW-1185">Reference proteome</keyword>
<dbReference type="InterPro" id="IPR031322">
    <property type="entry name" value="Shikimate/glucono_kinase"/>
</dbReference>
<accession>A0A098G1U0</accession>
<evidence type="ECO:0000256" key="9">
    <source>
        <dbReference type="ARBA" id="ARBA00023141"/>
    </source>
</evidence>
<dbReference type="GO" id="GO:0005524">
    <property type="term" value="F:ATP binding"/>
    <property type="evidence" value="ECO:0007669"/>
    <property type="project" value="UniProtKB-UniRule"/>
</dbReference>
<evidence type="ECO:0000256" key="5">
    <source>
        <dbReference type="ARBA" id="ARBA00022679"/>
    </source>
</evidence>
<dbReference type="KEGG" id="lfa:LFA_1009"/>
<comment type="cofactor">
    <cofactor evidence="11">
        <name>Mg(2+)</name>
        <dbReference type="ChEBI" id="CHEBI:18420"/>
    </cofactor>
    <text evidence="11">Binds 1 Mg(2+) ion per subunit.</text>
</comment>
<comment type="caution">
    <text evidence="11">Lacks conserved residue(s) required for the propagation of feature annotation.</text>
</comment>
<dbReference type="EC" id="2.7.1.71" evidence="3 11"/>
<dbReference type="PROSITE" id="PS01128">
    <property type="entry name" value="SHIKIMATE_KINASE"/>
    <property type="match status" value="1"/>
</dbReference>
<comment type="catalytic activity">
    <reaction evidence="10 11">
        <text>shikimate + ATP = 3-phosphoshikimate + ADP + H(+)</text>
        <dbReference type="Rhea" id="RHEA:13121"/>
        <dbReference type="ChEBI" id="CHEBI:15378"/>
        <dbReference type="ChEBI" id="CHEBI:30616"/>
        <dbReference type="ChEBI" id="CHEBI:36208"/>
        <dbReference type="ChEBI" id="CHEBI:145989"/>
        <dbReference type="ChEBI" id="CHEBI:456216"/>
        <dbReference type="EC" id="2.7.1.71"/>
    </reaction>
</comment>
<organism evidence="12 13">
    <name type="scientific">Legionella fallonii LLAP-10</name>
    <dbReference type="NCBI Taxonomy" id="1212491"/>
    <lineage>
        <taxon>Bacteria</taxon>
        <taxon>Pseudomonadati</taxon>
        <taxon>Pseudomonadota</taxon>
        <taxon>Gammaproteobacteria</taxon>
        <taxon>Legionellales</taxon>
        <taxon>Legionellaceae</taxon>
        <taxon>Legionella</taxon>
    </lineage>
</organism>
<evidence type="ECO:0000256" key="6">
    <source>
        <dbReference type="ARBA" id="ARBA00022741"/>
    </source>
</evidence>
<keyword evidence="11" id="KW-0479">Metal-binding</keyword>
<evidence type="ECO:0000256" key="1">
    <source>
        <dbReference type="ARBA" id="ARBA00004842"/>
    </source>
</evidence>
<feature type="binding site" evidence="11">
    <location>
        <position position="84"/>
    </location>
    <ligand>
        <name>substrate</name>
    </ligand>
</feature>
<evidence type="ECO:0000256" key="8">
    <source>
        <dbReference type="ARBA" id="ARBA00022840"/>
    </source>
</evidence>
<dbReference type="GO" id="GO:0005829">
    <property type="term" value="C:cytosol"/>
    <property type="evidence" value="ECO:0007669"/>
    <property type="project" value="TreeGrafter"/>
</dbReference>
<dbReference type="GO" id="GO:0009423">
    <property type="term" value="P:chorismate biosynthetic process"/>
    <property type="evidence" value="ECO:0007669"/>
    <property type="project" value="UniProtKB-UniRule"/>
</dbReference>
<evidence type="ECO:0000313" key="13">
    <source>
        <dbReference type="Proteomes" id="UP000032430"/>
    </source>
</evidence>
<evidence type="ECO:0000256" key="10">
    <source>
        <dbReference type="ARBA" id="ARBA00048567"/>
    </source>
</evidence>
<dbReference type="Pfam" id="PF01202">
    <property type="entry name" value="SKI"/>
    <property type="match status" value="1"/>
</dbReference>
<evidence type="ECO:0000256" key="7">
    <source>
        <dbReference type="ARBA" id="ARBA00022777"/>
    </source>
</evidence>
<evidence type="ECO:0000313" key="12">
    <source>
        <dbReference type="EMBL" id="CEG56448.1"/>
    </source>
</evidence>
<keyword evidence="6 11" id="KW-0547">Nucleotide-binding</keyword>
<dbReference type="HOGENOM" id="CLU_057607_2_2_6"/>
<dbReference type="OrthoDB" id="9800332at2"/>
<dbReference type="PANTHER" id="PTHR21087">
    <property type="entry name" value="SHIKIMATE KINASE"/>
    <property type="match status" value="1"/>
</dbReference>
<keyword evidence="5 11" id="KW-0808">Transferase</keyword>
<protein>
    <recommendedName>
        <fullName evidence="3 11">Shikimate kinase</fullName>
        <shortName evidence="11">SK</shortName>
        <ecNumber evidence="3 11">2.7.1.71</ecNumber>
    </recommendedName>
</protein>
<gene>
    <name evidence="11 12" type="primary">aroK</name>
    <name evidence="12" type="ORF">LFA_1009</name>
</gene>
<dbReference type="EMBL" id="LN614827">
    <property type="protein sequence ID" value="CEG56448.1"/>
    <property type="molecule type" value="Genomic_DNA"/>
</dbReference>
<keyword evidence="9 11" id="KW-0057">Aromatic amino acid biosynthesis</keyword>
<dbReference type="GO" id="GO:0000287">
    <property type="term" value="F:magnesium ion binding"/>
    <property type="evidence" value="ECO:0007669"/>
    <property type="project" value="UniProtKB-UniRule"/>
</dbReference>
<sequence>MSIVKVRNIFLIGPMGAGKSTIGRALAKELKLEFFDSDEVIEERAGADISWIFDIEGEEGFRRREQKVIDELTQKTNIVLATGGGVVITPENRNALAGRGTVIYLKTSLQQQFERTKRDTKRPLLQTEDLEGRLELLRDEREPFYDELADVSFETDKLTVKAVANNIIKYIYGEI</sequence>
<reference evidence="13" key="1">
    <citation type="submission" date="2014-09" db="EMBL/GenBank/DDBJ databases">
        <authorList>
            <person name="Gomez-Valero L."/>
        </authorList>
    </citation>
    <scope>NUCLEOTIDE SEQUENCE [LARGE SCALE GENOMIC DNA]</scope>
    <source>
        <strain evidence="13">ATCC700992</strain>
    </source>
</reference>
<keyword evidence="8 11" id="KW-0067">ATP-binding</keyword>
<dbReference type="Proteomes" id="UP000032430">
    <property type="component" value="Chromosome I"/>
</dbReference>
<dbReference type="CDD" id="cd00464">
    <property type="entry name" value="SK"/>
    <property type="match status" value="1"/>
</dbReference>
<dbReference type="InterPro" id="IPR023000">
    <property type="entry name" value="Shikimate_kinase_CS"/>
</dbReference>
<dbReference type="GO" id="GO:0008652">
    <property type="term" value="P:amino acid biosynthetic process"/>
    <property type="evidence" value="ECO:0007669"/>
    <property type="project" value="UniProtKB-KW"/>
</dbReference>
<comment type="subunit">
    <text evidence="11">Monomer.</text>
</comment>
<feature type="binding site" evidence="11">
    <location>
        <position position="141"/>
    </location>
    <ligand>
        <name>substrate</name>
    </ligand>
</feature>
<dbReference type="SUPFAM" id="SSF52540">
    <property type="entry name" value="P-loop containing nucleoside triphosphate hydrolases"/>
    <property type="match status" value="1"/>
</dbReference>
<dbReference type="AlphaFoldDB" id="A0A098G1U0"/>
<comment type="function">
    <text evidence="11">Catalyzes the specific phosphorylation of the 3-hydroxyl group of shikimic acid using ATP as a cosubstrate.</text>
</comment>
<dbReference type="PANTHER" id="PTHR21087:SF16">
    <property type="entry name" value="SHIKIMATE KINASE 1, CHLOROPLASTIC"/>
    <property type="match status" value="1"/>
</dbReference>
<feature type="binding site" evidence="11">
    <location>
        <position position="62"/>
    </location>
    <ligand>
        <name>substrate</name>
    </ligand>
</feature>
<dbReference type="Gene3D" id="3.40.50.300">
    <property type="entry name" value="P-loop containing nucleotide triphosphate hydrolases"/>
    <property type="match status" value="1"/>
</dbReference>
<evidence type="ECO:0000256" key="11">
    <source>
        <dbReference type="HAMAP-Rule" id="MF_00109"/>
    </source>
</evidence>
<feature type="binding site" evidence="11">
    <location>
        <position position="122"/>
    </location>
    <ligand>
        <name>ATP</name>
        <dbReference type="ChEBI" id="CHEBI:30616"/>
    </ligand>
</feature>
<dbReference type="HAMAP" id="MF_00109">
    <property type="entry name" value="Shikimate_kinase"/>
    <property type="match status" value="1"/>
</dbReference>
<keyword evidence="7 11" id="KW-0418">Kinase</keyword>
<name>A0A098G1U0_9GAMM</name>
<dbReference type="GO" id="GO:0004765">
    <property type="term" value="F:shikimate kinase activity"/>
    <property type="evidence" value="ECO:0007669"/>
    <property type="project" value="UniProtKB-UniRule"/>
</dbReference>
<dbReference type="InterPro" id="IPR027417">
    <property type="entry name" value="P-loop_NTPase"/>
</dbReference>
<comment type="subcellular location">
    <subcellularLocation>
        <location evidence="11">Cytoplasm</location>
    </subcellularLocation>
</comment>
<dbReference type="InterPro" id="IPR000623">
    <property type="entry name" value="Shikimate_kinase/TSH1"/>
</dbReference>
<evidence type="ECO:0000256" key="2">
    <source>
        <dbReference type="ARBA" id="ARBA00006997"/>
    </source>
</evidence>
<evidence type="ECO:0000256" key="3">
    <source>
        <dbReference type="ARBA" id="ARBA00012154"/>
    </source>
</evidence>
<keyword evidence="11" id="KW-0460">Magnesium</keyword>
<comment type="similarity">
    <text evidence="2 11">Belongs to the shikimate kinase family.</text>
</comment>
<dbReference type="STRING" id="1212491.LFA_1009"/>
<dbReference type="RefSeq" id="WP_045095108.1">
    <property type="nucleotide sequence ID" value="NZ_LN614827.1"/>
</dbReference>
<dbReference type="UniPathway" id="UPA00053">
    <property type="reaction ID" value="UER00088"/>
</dbReference>
<dbReference type="NCBIfam" id="NF003456">
    <property type="entry name" value="PRK05057.1"/>
    <property type="match status" value="1"/>
</dbReference>
<dbReference type="PRINTS" id="PR01100">
    <property type="entry name" value="SHIKIMTKNASE"/>
</dbReference>
<feature type="binding site" evidence="11">
    <location>
        <position position="20"/>
    </location>
    <ligand>
        <name>Mg(2+)</name>
        <dbReference type="ChEBI" id="CHEBI:18420"/>
    </ligand>
</feature>
<keyword evidence="4 11" id="KW-0028">Amino-acid biosynthesis</keyword>
<comment type="pathway">
    <text evidence="1 11">Metabolic intermediate biosynthesis; chorismate biosynthesis; chorismate from D-erythrose 4-phosphate and phosphoenolpyruvate: step 5/7.</text>
</comment>
<dbReference type="GO" id="GO:0009073">
    <property type="term" value="P:aromatic amino acid family biosynthetic process"/>
    <property type="evidence" value="ECO:0007669"/>
    <property type="project" value="UniProtKB-KW"/>
</dbReference>
<proteinExistence type="inferred from homology"/>
<feature type="binding site" evidence="11">
    <location>
        <begin position="16"/>
        <end position="21"/>
    </location>
    <ligand>
        <name>ATP</name>
        <dbReference type="ChEBI" id="CHEBI:30616"/>
    </ligand>
</feature>
<feature type="binding site" evidence="11">
    <location>
        <position position="38"/>
    </location>
    <ligand>
        <name>substrate</name>
    </ligand>
</feature>
<keyword evidence="11" id="KW-0963">Cytoplasm</keyword>